<evidence type="ECO:0000259" key="1">
    <source>
        <dbReference type="Pfam" id="PF07398"/>
    </source>
</evidence>
<comment type="caution">
    <text evidence="3">The sequence shown here is derived from an EMBL/GenBank/DDBJ whole genome shotgun (WGS) entry which is preliminary data.</text>
</comment>
<protein>
    <recommendedName>
        <fullName evidence="5">Maleylpyruvate isomerase family mycothiol-dependent enzyme</fullName>
    </recommendedName>
</protein>
<dbReference type="InterPro" id="IPR017517">
    <property type="entry name" value="Maleyloyr_isom"/>
</dbReference>
<evidence type="ECO:0008006" key="5">
    <source>
        <dbReference type="Google" id="ProtNLM"/>
    </source>
</evidence>
<dbReference type="InterPro" id="IPR010872">
    <property type="entry name" value="MDMPI_C-term_domain"/>
</dbReference>
<dbReference type="AlphaFoldDB" id="A0A1W9ZXU1"/>
<dbReference type="RefSeq" id="WP_245850150.1">
    <property type="nucleotide sequence ID" value="NZ_JACKTS010000014.1"/>
</dbReference>
<dbReference type="Pfam" id="PF11716">
    <property type="entry name" value="MDMPI_N"/>
    <property type="match status" value="1"/>
</dbReference>
<name>A0A1W9ZXU1_MYCAN</name>
<evidence type="ECO:0000259" key="2">
    <source>
        <dbReference type="Pfam" id="PF11716"/>
    </source>
</evidence>
<dbReference type="PANTHER" id="PTHR40758:SF1">
    <property type="entry name" value="CONSERVED PROTEIN"/>
    <property type="match status" value="1"/>
</dbReference>
<organism evidence="3 4">
    <name type="scientific">Mycobacterium angelicum</name>
    <dbReference type="NCBI Taxonomy" id="470074"/>
    <lineage>
        <taxon>Bacteria</taxon>
        <taxon>Bacillati</taxon>
        <taxon>Actinomycetota</taxon>
        <taxon>Actinomycetes</taxon>
        <taxon>Mycobacteriales</taxon>
        <taxon>Mycobacteriaceae</taxon>
        <taxon>Mycobacterium</taxon>
    </lineage>
</organism>
<dbReference type="SUPFAM" id="SSF109854">
    <property type="entry name" value="DinB/YfiT-like putative metalloenzymes"/>
    <property type="match status" value="1"/>
</dbReference>
<dbReference type="Gene3D" id="1.20.120.450">
    <property type="entry name" value="dinb family like domain"/>
    <property type="match status" value="1"/>
</dbReference>
<proteinExistence type="predicted"/>
<feature type="domain" description="Mycothiol-dependent maleylpyruvate isomerase metal-binding" evidence="2">
    <location>
        <begin position="10"/>
        <end position="128"/>
    </location>
</feature>
<dbReference type="Pfam" id="PF07398">
    <property type="entry name" value="MDMPI_C"/>
    <property type="match status" value="1"/>
</dbReference>
<accession>A0A1W9ZXU1</accession>
<keyword evidence="4" id="KW-1185">Reference proteome</keyword>
<reference evidence="3 4" key="1">
    <citation type="submission" date="2017-02" db="EMBL/GenBank/DDBJ databases">
        <title>The new phylogeny of genus Mycobacterium.</title>
        <authorList>
            <person name="Tortoli E."/>
            <person name="Trovato A."/>
            <person name="Cirillo D.M."/>
        </authorList>
    </citation>
    <scope>NUCLEOTIDE SEQUENCE [LARGE SCALE GENOMIC DNA]</scope>
    <source>
        <strain evidence="3 4">DSM 45057</strain>
    </source>
</reference>
<dbReference type="GO" id="GO:0005886">
    <property type="term" value="C:plasma membrane"/>
    <property type="evidence" value="ECO:0007669"/>
    <property type="project" value="TreeGrafter"/>
</dbReference>
<feature type="domain" description="MDMPI C-terminal" evidence="1">
    <location>
        <begin position="142"/>
        <end position="232"/>
    </location>
</feature>
<dbReference type="Proteomes" id="UP000192284">
    <property type="component" value="Unassembled WGS sequence"/>
</dbReference>
<sequence>MKSADYIAALQREGNRIAAVAQLAGLARAVPSCPGWNVADLVWHVGNAHTFWRQAAAGAVAGPDTYQEPTRPADEDVVQWFRDGLQDTLDTLGRMDPGTPAWTWGRRKDVGFILRRVAHETAVHRWDAETAGGADVPVEKTLAADGVAEFLDDVLPGMSNDLDGPVQTISLRANDIDAGWTVRAGGGACESASAGTSADVRVSATASDLLLLLWGRRSIDLVNVDGDAAALKRFLARATF</sequence>
<gene>
    <name evidence="3" type="ORF">BST12_08560</name>
</gene>
<dbReference type="InterPro" id="IPR034660">
    <property type="entry name" value="DinB/YfiT-like"/>
</dbReference>
<dbReference type="EMBL" id="MVHE01000009">
    <property type="protein sequence ID" value="ORA22627.1"/>
    <property type="molecule type" value="Genomic_DNA"/>
</dbReference>
<dbReference type="InterPro" id="IPR024344">
    <property type="entry name" value="MDMPI_metal-binding"/>
</dbReference>
<dbReference type="GO" id="GO:0046872">
    <property type="term" value="F:metal ion binding"/>
    <property type="evidence" value="ECO:0007669"/>
    <property type="project" value="InterPro"/>
</dbReference>
<evidence type="ECO:0000313" key="3">
    <source>
        <dbReference type="EMBL" id="ORA22627.1"/>
    </source>
</evidence>
<evidence type="ECO:0000313" key="4">
    <source>
        <dbReference type="Proteomes" id="UP000192284"/>
    </source>
</evidence>
<dbReference type="NCBIfam" id="TIGR03083">
    <property type="entry name" value="maleylpyruvate isomerase family mycothiol-dependent enzyme"/>
    <property type="match status" value="1"/>
</dbReference>
<dbReference type="PANTHER" id="PTHR40758">
    <property type="entry name" value="CONSERVED PROTEIN"/>
    <property type="match status" value="1"/>
</dbReference>